<protein>
    <submittedName>
        <fullName evidence="2">Uncharacterized protein</fullName>
    </submittedName>
</protein>
<evidence type="ECO:0000313" key="2">
    <source>
        <dbReference type="EMBL" id="MDQ0256809.1"/>
    </source>
</evidence>
<proteinExistence type="predicted"/>
<keyword evidence="1" id="KW-0732">Signal</keyword>
<keyword evidence="3" id="KW-1185">Reference proteome</keyword>
<comment type="caution">
    <text evidence="2">The sequence shown here is derived from an EMBL/GenBank/DDBJ whole genome shotgun (WGS) entry which is preliminary data.</text>
</comment>
<reference evidence="2 3" key="1">
    <citation type="submission" date="2023-07" db="EMBL/GenBank/DDBJ databases">
        <title>Genomic Encyclopedia of Type Strains, Phase IV (KMG-IV): sequencing the most valuable type-strain genomes for metagenomic binning, comparative biology and taxonomic classification.</title>
        <authorList>
            <person name="Goeker M."/>
        </authorList>
    </citation>
    <scope>NUCLEOTIDE SEQUENCE [LARGE SCALE GENOMIC DNA]</scope>
    <source>
        <strain evidence="2 3">DSM 9768</strain>
    </source>
</reference>
<feature type="chain" id="PRO_5046667175" evidence="1">
    <location>
        <begin position="22"/>
        <end position="137"/>
    </location>
</feature>
<accession>A0ABU0A0Z9</accession>
<gene>
    <name evidence="2" type="ORF">J2S74_004231</name>
</gene>
<dbReference type="Proteomes" id="UP001230005">
    <property type="component" value="Unassembled WGS sequence"/>
</dbReference>
<name>A0ABU0A0Z9_9BACI</name>
<feature type="signal peptide" evidence="1">
    <location>
        <begin position="1"/>
        <end position="21"/>
    </location>
</feature>
<dbReference type="EMBL" id="JAUSUG010000020">
    <property type="protein sequence ID" value="MDQ0256809.1"/>
    <property type="molecule type" value="Genomic_DNA"/>
</dbReference>
<evidence type="ECO:0000256" key="1">
    <source>
        <dbReference type="SAM" id="SignalP"/>
    </source>
</evidence>
<evidence type="ECO:0000313" key="3">
    <source>
        <dbReference type="Proteomes" id="UP001230005"/>
    </source>
</evidence>
<dbReference type="PROSITE" id="PS51257">
    <property type="entry name" value="PROKAR_LIPOPROTEIN"/>
    <property type="match status" value="1"/>
</dbReference>
<organism evidence="2 3">
    <name type="scientific">Evansella vedderi</name>
    <dbReference type="NCBI Taxonomy" id="38282"/>
    <lineage>
        <taxon>Bacteria</taxon>
        <taxon>Bacillati</taxon>
        <taxon>Bacillota</taxon>
        <taxon>Bacilli</taxon>
        <taxon>Bacillales</taxon>
        <taxon>Bacillaceae</taxon>
        <taxon>Evansella</taxon>
    </lineage>
</organism>
<dbReference type="RefSeq" id="WP_307329519.1">
    <property type="nucleotide sequence ID" value="NZ_JAUSUG010000020.1"/>
</dbReference>
<sequence>MKYIMLLTLCLALLAGCSTNGLDSDPANNNETLEEVFTIKNPTVEEVLSANKDEDLFLMDDVVYVQAEDVSWVMNTTLTIGEEVLEITKQTTEASKFESGTATVLPVGTKIYETDQALIYIAFVSGEEIRYLGWVEG</sequence>